<dbReference type="RefSeq" id="WP_135773471.1">
    <property type="nucleotide sequence ID" value="NZ_RQEY01000012.1"/>
</dbReference>
<dbReference type="Proteomes" id="UP000298097">
    <property type="component" value="Unassembled WGS sequence"/>
</dbReference>
<comment type="caution">
    <text evidence="1">The sequence shown here is derived from an EMBL/GenBank/DDBJ whole genome shotgun (WGS) entry which is preliminary data.</text>
</comment>
<keyword evidence="2" id="KW-1185">Reference proteome</keyword>
<dbReference type="OrthoDB" id="339399at2"/>
<protein>
    <submittedName>
        <fullName evidence="1">Uncharacterized protein</fullName>
    </submittedName>
</protein>
<dbReference type="EMBL" id="RQEY01000012">
    <property type="protein sequence ID" value="TGK41220.1"/>
    <property type="molecule type" value="Genomic_DNA"/>
</dbReference>
<dbReference type="AlphaFoldDB" id="A0A4R9H6K0"/>
<sequence length="129" mass="14605">MEYHRIHFELLTRDGAAVERLLEKFEKEYGVQEPQRLTKNITQSDNLVDIPIPNGIEFKYVIILASYKENDTAISVKASDPAPIKVRLNGTSDEIELSEGFLAWTGSLSSLRVSTEYATNKIRVEVYLG</sequence>
<organism evidence="1 2">
    <name type="scientific">Leptospira andrefontaineae</name>
    <dbReference type="NCBI Taxonomy" id="2484976"/>
    <lineage>
        <taxon>Bacteria</taxon>
        <taxon>Pseudomonadati</taxon>
        <taxon>Spirochaetota</taxon>
        <taxon>Spirochaetia</taxon>
        <taxon>Leptospirales</taxon>
        <taxon>Leptospiraceae</taxon>
        <taxon>Leptospira</taxon>
    </lineage>
</organism>
<accession>A0A4R9H6K0</accession>
<evidence type="ECO:0000313" key="1">
    <source>
        <dbReference type="EMBL" id="TGK41220.1"/>
    </source>
</evidence>
<evidence type="ECO:0000313" key="2">
    <source>
        <dbReference type="Proteomes" id="UP000298097"/>
    </source>
</evidence>
<gene>
    <name evidence="1" type="ORF">EHO65_07250</name>
</gene>
<proteinExistence type="predicted"/>
<reference evidence="1" key="1">
    <citation type="journal article" date="2019" name="PLoS Negl. Trop. Dis.">
        <title>Revisiting the worldwide diversity of Leptospira species in the environment.</title>
        <authorList>
            <person name="Vincent A.T."/>
            <person name="Schiettekatte O."/>
            <person name="Bourhy P."/>
            <person name="Veyrier F.J."/>
            <person name="Picardeau M."/>
        </authorList>
    </citation>
    <scope>NUCLEOTIDE SEQUENCE [LARGE SCALE GENOMIC DNA]</scope>
    <source>
        <strain evidence="1">201800301</strain>
    </source>
</reference>
<name>A0A4R9H6K0_9LEPT</name>